<protein>
    <submittedName>
        <fullName evidence="2">Uncharacterized protein</fullName>
    </submittedName>
</protein>
<keyword evidence="1" id="KW-0472">Membrane</keyword>
<dbReference type="Proteomes" id="UP000076489">
    <property type="component" value="Unassembled WGS sequence"/>
</dbReference>
<reference evidence="2 3" key="2">
    <citation type="journal article" date="2018" name="Nature">
        <title>Mutant phenotypes for thousands of bacterial genes of unknown function.</title>
        <authorList>
            <person name="Price M.N."/>
            <person name="Wetmore K.M."/>
            <person name="Waters R.J."/>
            <person name="Callaghan M."/>
            <person name="Ray J."/>
            <person name="Liu H."/>
            <person name="Kuehl J.V."/>
            <person name="Melnyk R.A."/>
            <person name="Lamson J.S."/>
            <person name="Suh Y."/>
            <person name="Carlson H.K."/>
            <person name="Esquivel Z."/>
            <person name="Sadeeshkumar H."/>
            <person name="Chakraborty R."/>
            <person name="Zane G.M."/>
            <person name="Rubin B.E."/>
            <person name="Wall J.D."/>
            <person name="Visel A."/>
            <person name="Bristow J."/>
            <person name="Blow M.J."/>
            <person name="Arkin A.P."/>
            <person name="Deutschbauer A.M."/>
        </authorList>
    </citation>
    <scope>NUCLEOTIDE SEQUENCE [LARGE SCALE GENOMIC DNA]</scope>
    <source>
        <strain evidence="2 3">FW300-N1B4</strain>
    </source>
</reference>
<feature type="transmembrane region" description="Helical" evidence="1">
    <location>
        <begin position="31"/>
        <end position="54"/>
    </location>
</feature>
<feature type="transmembrane region" description="Helical" evidence="1">
    <location>
        <begin position="104"/>
        <end position="122"/>
    </location>
</feature>
<dbReference type="RefSeq" id="WP_063340700.1">
    <property type="nucleotide sequence ID" value="NZ_LUKJ01000002.1"/>
</dbReference>
<sequence>MKATRLLVICFATFGLISIHNLKGPSDSETLLMIFAGLKFWSYMFSYVFCAYAFEKGTHTGAAHPLRRARPYLRYVGVGLGIVAGCAYVLSLSLAYGINLEKGAAYAVIAQCFCYGAGYLVGSRHGKPVQANSPVETTHN</sequence>
<evidence type="ECO:0000313" key="2">
    <source>
        <dbReference type="EMBL" id="KZN20655.1"/>
    </source>
</evidence>
<feature type="transmembrane region" description="Helical" evidence="1">
    <location>
        <begin position="75"/>
        <end position="98"/>
    </location>
</feature>
<proteinExistence type="predicted"/>
<reference evidence="3" key="1">
    <citation type="submission" date="2016-03" db="EMBL/GenBank/DDBJ databases">
        <authorList>
            <person name="Ray J."/>
            <person name="Price M."/>
            <person name="Deutschbauer A."/>
        </authorList>
    </citation>
    <scope>NUCLEOTIDE SEQUENCE [LARGE SCALE GENOMIC DNA]</scope>
    <source>
        <strain evidence="3">FW300-N1B4</strain>
    </source>
</reference>
<keyword evidence="1" id="KW-0812">Transmembrane</keyword>
<gene>
    <name evidence="2" type="ORF">A1D17_03695</name>
</gene>
<dbReference type="AlphaFoldDB" id="A0A166QPS9"/>
<evidence type="ECO:0000313" key="3">
    <source>
        <dbReference type="Proteomes" id="UP000076489"/>
    </source>
</evidence>
<keyword evidence="1" id="KW-1133">Transmembrane helix</keyword>
<accession>A0A166QPS9</accession>
<organism evidence="2 3">
    <name type="scientific">Pseudomonas fluorescens</name>
    <dbReference type="NCBI Taxonomy" id="294"/>
    <lineage>
        <taxon>Bacteria</taxon>
        <taxon>Pseudomonadati</taxon>
        <taxon>Pseudomonadota</taxon>
        <taxon>Gammaproteobacteria</taxon>
        <taxon>Pseudomonadales</taxon>
        <taxon>Pseudomonadaceae</taxon>
        <taxon>Pseudomonas</taxon>
    </lineage>
</organism>
<name>A0A166QPS9_PSEFL</name>
<comment type="caution">
    <text evidence="2">The sequence shown here is derived from an EMBL/GenBank/DDBJ whole genome shotgun (WGS) entry which is preliminary data.</text>
</comment>
<dbReference type="EMBL" id="LUKJ01000002">
    <property type="protein sequence ID" value="KZN20655.1"/>
    <property type="molecule type" value="Genomic_DNA"/>
</dbReference>
<evidence type="ECO:0000256" key="1">
    <source>
        <dbReference type="SAM" id="Phobius"/>
    </source>
</evidence>